<evidence type="ECO:0000313" key="5">
    <source>
        <dbReference type="Proteomes" id="UP000198406"/>
    </source>
</evidence>
<keyword evidence="5" id="KW-1185">Reference proteome</keyword>
<dbReference type="Proteomes" id="UP000198406">
    <property type="component" value="Unassembled WGS sequence"/>
</dbReference>
<feature type="region of interest" description="Disordered" evidence="2">
    <location>
        <begin position="433"/>
        <end position="478"/>
    </location>
</feature>
<dbReference type="InterPro" id="IPR023393">
    <property type="entry name" value="START-like_dom_sf"/>
</dbReference>
<accession>A0A1Z5KCZ1</accession>
<evidence type="ECO:0008006" key="6">
    <source>
        <dbReference type="Google" id="ProtNLM"/>
    </source>
</evidence>
<dbReference type="Gene3D" id="3.30.530.20">
    <property type="match status" value="1"/>
</dbReference>
<organism evidence="4 5">
    <name type="scientific">Fistulifera solaris</name>
    <name type="common">Oleaginous diatom</name>
    <dbReference type="NCBI Taxonomy" id="1519565"/>
    <lineage>
        <taxon>Eukaryota</taxon>
        <taxon>Sar</taxon>
        <taxon>Stramenopiles</taxon>
        <taxon>Ochrophyta</taxon>
        <taxon>Bacillariophyta</taxon>
        <taxon>Bacillariophyceae</taxon>
        <taxon>Bacillariophycidae</taxon>
        <taxon>Naviculales</taxon>
        <taxon>Naviculaceae</taxon>
        <taxon>Fistulifera</taxon>
    </lineage>
</organism>
<proteinExistence type="predicted"/>
<dbReference type="SUPFAM" id="SSF55961">
    <property type="entry name" value="Bet v1-like"/>
    <property type="match status" value="1"/>
</dbReference>
<dbReference type="InParanoid" id="A0A1Z5KCZ1"/>
<dbReference type="AlphaFoldDB" id="A0A1Z5KCZ1"/>
<dbReference type="OrthoDB" id="45900at2759"/>
<reference evidence="4 5" key="1">
    <citation type="journal article" date="2015" name="Plant Cell">
        <title>Oil accumulation by the oleaginous diatom Fistulifera solaris as revealed by the genome and transcriptome.</title>
        <authorList>
            <person name="Tanaka T."/>
            <person name="Maeda Y."/>
            <person name="Veluchamy A."/>
            <person name="Tanaka M."/>
            <person name="Abida H."/>
            <person name="Marechal E."/>
            <person name="Bowler C."/>
            <person name="Muto M."/>
            <person name="Sunaga Y."/>
            <person name="Tanaka M."/>
            <person name="Yoshino T."/>
            <person name="Taniguchi T."/>
            <person name="Fukuda Y."/>
            <person name="Nemoto M."/>
            <person name="Matsumoto M."/>
            <person name="Wong P.S."/>
            <person name="Aburatani S."/>
            <person name="Fujibuchi W."/>
        </authorList>
    </citation>
    <scope>NUCLEOTIDE SEQUENCE [LARGE SCALE GENOMIC DNA]</scope>
    <source>
        <strain evidence="4 5">JPCC DA0580</strain>
    </source>
</reference>
<comment type="caution">
    <text evidence="4">The sequence shown here is derived from an EMBL/GenBank/DDBJ whole genome shotgun (WGS) entry which is preliminary data.</text>
</comment>
<evidence type="ECO:0000313" key="4">
    <source>
        <dbReference type="EMBL" id="GAX24164.1"/>
    </source>
</evidence>
<feature type="chain" id="PRO_5013300884" description="START domain-containing protein" evidence="3">
    <location>
        <begin position="22"/>
        <end position="478"/>
    </location>
</feature>
<evidence type="ECO:0000256" key="2">
    <source>
        <dbReference type="SAM" id="MobiDB-lite"/>
    </source>
</evidence>
<sequence>MKRRCNFLLYAVPLLLSCADASHRGPTVHHAVHTFFNNGITSGLLRSTLAVHKQLRRKVAEVQDVRLTLPSKKQLRQKLQASSLGVYYGLTPQNTRHAPSTKRTIALRDTMIETLQEIKSMRKELELLRQEIHNLKQGEAGTAPPQGDQQLSVLARRKELQRQFEGVGEQVEQWAEEMLFGPDDDNWTEVQCSRVLRGAINKDGRTRAFIRWMRDSRGPRFANPKDDREYPCIKIYSTIDAPLEEVCLYLSQEQHMGDYNDLIDKYKDLQEITPSSKVCLGETPQILFIKPRQLISFCHHRWLRDGTEVVVNQACDKFEDIPATAYAFRGATYISKDPGDPERTRIALIAHANPGNDVPGWACKTAVNALAPIEPFKLFHKINTAVTHCRPQLARDLKEIWQVGSGGRSSRPGGLSMLGYACFWPNGGGLCEGSSSNETISPPQIGTESDAPSTLGEEEERDTADRETDIQRQMVGVK</sequence>
<evidence type="ECO:0000256" key="3">
    <source>
        <dbReference type="SAM" id="SignalP"/>
    </source>
</evidence>
<keyword evidence="3" id="KW-0732">Signal</keyword>
<protein>
    <recommendedName>
        <fullName evidence="6">START domain-containing protein</fullName>
    </recommendedName>
</protein>
<feature type="coiled-coil region" evidence="1">
    <location>
        <begin position="111"/>
        <end position="177"/>
    </location>
</feature>
<name>A0A1Z5KCZ1_FISSO</name>
<keyword evidence="1" id="KW-0175">Coiled coil</keyword>
<dbReference type="CDD" id="cd00177">
    <property type="entry name" value="START"/>
    <property type="match status" value="1"/>
</dbReference>
<dbReference type="EMBL" id="BDSP01000207">
    <property type="protein sequence ID" value="GAX24164.1"/>
    <property type="molecule type" value="Genomic_DNA"/>
</dbReference>
<dbReference type="PROSITE" id="PS51257">
    <property type="entry name" value="PROKAR_LIPOPROTEIN"/>
    <property type="match status" value="1"/>
</dbReference>
<evidence type="ECO:0000256" key="1">
    <source>
        <dbReference type="SAM" id="Coils"/>
    </source>
</evidence>
<feature type="compositionally biased region" description="Polar residues" evidence="2">
    <location>
        <begin position="433"/>
        <end position="452"/>
    </location>
</feature>
<feature type="signal peptide" evidence="3">
    <location>
        <begin position="1"/>
        <end position="21"/>
    </location>
</feature>
<gene>
    <name evidence="4" type="ORF">FisN_4Lh249</name>
</gene>